<dbReference type="AlphaFoldDB" id="A0A1I1E629"/>
<dbReference type="SUPFAM" id="SSF56801">
    <property type="entry name" value="Acetyl-CoA synthetase-like"/>
    <property type="match status" value="1"/>
</dbReference>
<dbReference type="RefSeq" id="WP_091507201.1">
    <property type="nucleotide sequence ID" value="NZ_FOLE01000001.1"/>
</dbReference>
<dbReference type="Pfam" id="PF13193">
    <property type="entry name" value="AMP-binding_C"/>
    <property type="match status" value="1"/>
</dbReference>
<dbReference type="InterPro" id="IPR025110">
    <property type="entry name" value="AMP-bd_C"/>
</dbReference>
<organism evidence="5 6">
    <name type="scientific">Flexibacter flexilis DSM 6793</name>
    <dbReference type="NCBI Taxonomy" id="927664"/>
    <lineage>
        <taxon>Bacteria</taxon>
        <taxon>Pseudomonadati</taxon>
        <taxon>Bacteroidota</taxon>
        <taxon>Cytophagia</taxon>
        <taxon>Cytophagales</taxon>
        <taxon>Flexibacteraceae</taxon>
        <taxon>Flexibacter</taxon>
    </lineage>
</organism>
<dbReference type="InterPro" id="IPR042099">
    <property type="entry name" value="ANL_N_sf"/>
</dbReference>
<dbReference type="Gene3D" id="3.30.300.30">
    <property type="match status" value="1"/>
</dbReference>
<evidence type="ECO:0000259" key="4">
    <source>
        <dbReference type="Pfam" id="PF13193"/>
    </source>
</evidence>
<evidence type="ECO:0000313" key="6">
    <source>
        <dbReference type="Proteomes" id="UP000199514"/>
    </source>
</evidence>
<dbReference type="FunFam" id="3.30.300.30:FF:000008">
    <property type="entry name" value="2,3-dihydroxybenzoate-AMP ligase"/>
    <property type="match status" value="1"/>
</dbReference>
<comment type="similarity">
    <text evidence="1">Belongs to the ATP-dependent AMP-binding enzyme family.</text>
</comment>
<protein>
    <submittedName>
        <fullName evidence="5">Fatty-acyl-CoA synthase</fullName>
    </submittedName>
</protein>
<dbReference type="OrthoDB" id="9778383at2"/>
<dbReference type="GO" id="GO:0016877">
    <property type="term" value="F:ligase activity, forming carbon-sulfur bonds"/>
    <property type="evidence" value="ECO:0007669"/>
    <property type="project" value="UniProtKB-ARBA"/>
</dbReference>
<sequence length="556" mass="62134">MTRIKKMPIAANAFKYPLLIKRLLDYSTKLEPTRQIHYQDKFAMDYFELNRRVRKLANVLYSLGLDGGQTVAILDYDSHRYLEGFFTIPMTGNIIHTLNWRLSPEQILYTINHAEDVVIITHADFVPLLNSFGDKIKTVKQIIVATDGAAMPENSLLPVAGEYEELLAAAPDQFEFDDFDEDAVATTFYTTGTTGNPKGVFFTHRQIVLHTFALATNFGYIDRSGRLSNSDVYMPLTPFFHVHAWGFPFLATMTCMKQVYVGKFEPAIALQLFIKHQPTFSHCVPTILQMLIGHPATAEMDLSSWKVIIGGSALPKALAKAAVERKIDILTGYGMSETCPVLTISYISPTEKNIEDVDWQVAARVRTGLPIPLADVRVIDEYGKEVTHDDEAVGEVVARTPWLTQGYYGEPEQSENLWHGGWLHTGDVATMNGSNFLKISDRLKDVIKTGGEWASSIDLENIIGQHQAVQEVAVVGLPDAQWGERPHAMIVLKKGFAATAEDIKFSMQQFVANGHINKWAIPDKVIFVEVLPKTSVGKIDKKVIRAIVQEHLAENV</sequence>
<accession>A0A1I1E629</accession>
<dbReference type="Proteomes" id="UP000199514">
    <property type="component" value="Unassembled WGS sequence"/>
</dbReference>
<evidence type="ECO:0000256" key="1">
    <source>
        <dbReference type="ARBA" id="ARBA00006432"/>
    </source>
</evidence>
<dbReference type="EMBL" id="FOLE01000001">
    <property type="protein sequence ID" value="SFB82601.1"/>
    <property type="molecule type" value="Genomic_DNA"/>
</dbReference>
<feature type="domain" description="AMP-binding enzyme C-terminal" evidence="4">
    <location>
        <begin position="459"/>
        <end position="538"/>
    </location>
</feature>
<gene>
    <name evidence="5" type="ORF">SAMN05421780_101652</name>
</gene>
<reference evidence="5 6" key="1">
    <citation type="submission" date="2016-10" db="EMBL/GenBank/DDBJ databases">
        <authorList>
            <person name="de Groot N.N."/>
        </authorList>
    </citation>
    <scope>NUCLEOTIDE SEQUENCE [LARGE SCALE GENOMIC DNA]</scope>
    <source>
        <strain evidence="5 6">DSM 6793</strain>
    </source>
</reference>
<evidence type="ECO:0000259" key="3">
    <source>
        <dbReference type="Pfam" id="PF00501"/>
    </source>
</evidence>
<keyword evidence="6" id="KW-1185">Reference proteome</keyword>
<keyword evidence="2" id="KW-0436">Ligase</keyword>
<dbReference type="PANTHER" id="PTHR43767">
    <property type="entry name" value="LONG-CHAIN-FATTY-ACID--COA LIGASE"/>
    <property type="match status" value="1"/>
</dbReference>
<evidence type="ECO:0000256" key="2">
    <source>
        <dbReference type="ARBA" id="ARBA00022598"/>
    </source>
</evidence>
<dbReference type="InterPro" id="IPR045851">
    <property type="entry name" value="AMP-bd_C_sf"/>
</dbReference>
<evidence type="ECO:0000313" key="5">
    <source>
        <dbReference type="EMBL" id="SFB82601.1"/>
    </source>
</evidence>
<dbReference type="InterPro" id="IPR000873">
    <property type="entry name" value="AMP-dep_synth/lig_dom"/>
</dbReference>
<proteinExistence type="inferred from homology"/>
<dbReference type="PANTHER" id="PTHR43767:SF11">
    <property type="entry name" value="MEDIUM-CHAIN-FATTY-ACID--COA LIGASE"/>
    <property type="match status" value="1"/>
</dbReference>
<dbReference type="InterPro" id="IPR050237">
    <property type="entry name" value="ATP-dep_AMP-bd_enzyme"/>
</dbReference>
<dbReference type="STRING" id="927664.SAMN05421780_101652"/>
<dbReference type="NCBIfam" id="NF004837">
    <property type="entry name" value="PRK06187.1"/>
    <property type="match status" value="1"/>
</dbReference>
<dbReference type="Gene3D" id="3.40.50.12780">
    <property type="entry name" value="N-terminal domain of ligase-like"/>
    <property type="match status" value="1"/>
</dbReference>
<name>A0A1I1E629_9BACT</name>
<feature type="domain" description="AMP-dependent synthetase/ligase" evidence="3">
    <location>
        <begin position="39"/>
        <end position="408"/>
    </location>
</feature>
<dbReference type="Pfam" id="PF00501">
    <property type="entry name" value="AMP-binding"/>
    <property type="match status" value="1"/>
</dbReference>